<protein>
    <submittedName>
        <fullName evidence="3">NepR family anti-sigma factor</fullName>
    </submittedName>
</protein>
<keyword evidence="4" id="KW-1185">Reference proteome</keyword>
<dbReference type="EMBL" id="JBHRXP010000007">
    <property type="protein sequence ID" value="MFC3581755.1"/>
    <property type="molecule type" value="Genomic_DNA"/>
</dbReference>
<accession>A0ABV7T2A1</accession>
<dbReference type="Proteomes" id="UP001595713">
    <property type="component" value="Unassembled WGS sequence"/>
</dbReference>
<evidence type="ECO:0000259" key="2">
    <source>
        <dbReference type="Pfam" id="PF18557"/>
    </source>
</evidence>
<dbReference type="Pfam" id="PF18557">
    <property type="entry name" value="NepR"/>
    <property type="match status" value="1"/>
</dbReference>
<organism evidence="3 4">
    <name type="scientific">Sphingomonas hylomeconis</name>
    <dbReference type="NCBI Taxonomy" id="1395958"/>
    <lineage>
        <taxon>Bacteria</taxon>
        <taxon>Pseudomonadati</taxon>
        <taxon>Pseudomonadota</taxon>
        <taxon>Alphaproteobacteria</taxon>
        <taxon>Sphingomonadales</taxon>
        <taxon>Sphingomonadaceae</taxon>
        <taxon>Sphingomonas</taxon>
    </lineage>
</organism>
<evidence type="ECO:0000313" key="3">
    <source>
        <dbReference type="EMBL" id="MFC3581755.1"/>
    </source>
</evidence>
<name>A0ABV7T2A1_9SPHN</name>
<gene>
    <name evidence="3" type="ORF">ACFONA_16415</name>
</gene>
<proteinExistence type="predicted"/>
<evidence type="ECO:0000256" key="1">
    <source>
        <dbReference type="SAM" id="MobiDB-lite"/>
    </source>
</evidence>
<sequence length="60" mass="6434">MQSGDNSAGKASKNVPGAKVQNAKVQNKDRDMGAALRTVYQKTVEESIPSEMLDLLGKLD</sequence>
<comment type="caution">
    <text evidence="3">The sequence shown here is derived from an EMBL/GenBank/DDBJ whole genome shotgun (WGS) entry which is preliminary data.</text>
</comment>
<feature type="domain" description="Anti-sigma factor NepR" evidence="2">
    <location>
        <begin position="32"/>
        <end position="60"/>
    </location>
</feature>
<dbReference type="InterPro" id="IPR041649">
    <property type="entry name" value="NepR"/>
</dbReference>
<dbReference type="RefSeq" id="WP_261292411.1">
    <property type="nucleotide sequence ID" value="NZ_JANQBK010000001.1"/>
</dbReference>
<feature type="region of interest" description="Disordered" evidence="1">
    <location>
        <begin position="1"/>
        <end position="29"/>
    </location>
</feature>
<evidence type="ECO:0000313" key="4">
    <source>
        <dbReference type="Proteomes" id="UP001595713"/>
    </source>
</evidence>
<reference evidence="4" key="1">
    <citation type="journal article" date="2019" name="Int. J. Syst. Evol. Microbiol.">
        <title>The Global Catalogue of Microorganisms (GCM) 10K type strain sequencing project: providing services to taxonomists for standard genome sequencing and annotation.</title>
        <authorList>
            <consortium name="The Broad Institute Genomics Platform"/>
            <consortium name="The Broad Institute Genome Sequencing Center for Infectious Disease"/>
            <person name="Wu L."/>
            <person name="Ma J."/>
        </authorList>
    </citation>
    <scope>NUCLEOTIDE SEQUENCE [LARGE SCALE GENOMIC DNA]</scope>
    <source>
        <strain evidence="4">KCTC 42739</strain>
    </source>
</reference>